<reference evidence="1 2" key="3">
    <citation type="journal article" date="2017" name="Int. J. Syst. Evol. Microbiol.">
        <title>Adaptation of Surface-Associated Bacteria to the Open Ocean: A Genomically Distinct Subpopulation of Phaeobacter gallaeciensis Colonizes Pacific Mesozooplankton.</title>
        <authorList>
            <person name="Freese H.M."/>
            <person name="Methner A."/>
            <person name="Overmann J."/>
        </authorList>
    </citation>
    <scope>NUCLEOTIDE SEQUENCE [LARGE SCALE GENOMIC DNA]</scope>
    <source>
        <strain evidence="1 2">P36</strain>
    </source>
</reference>
<dbReference type="InterPro" id="IPR035923">
    <property type="entry name" value="TT1751-like_sf"/>
</dbReference>
<name>A0ABN5DI40_9RHOB</name>
<reference evidence="1 2" key="1">
    <citation type="journal article" date="2017" name="Front. Microbiol.">
        <title>Phaeobacter piscinae sp. nov., a species of the Roseobacter group and potential aquaculture probiont.</title>
        <authorList>
            <person name="Sonnenschein E.C."/>
            <person name="Phippen C.B.W."/>
            <person name="Nielsen K.F."/>
            <person name="Mateiu R.V."/>
            <person name="Melchiorsen J."/>
            <person name="Gram L."/>
            <person name="Overmann J."/>
            <person name="Freese H.M."/>
        </authorList>
    </citation>
    <scope>NUCLEOTIDE SEQUENCE [LARGE SCALE GENOMIC DNA]</scope>
    <source>
        <strain evidence="1 2">P36</strain>
    </source>
</reference>
<reference evidence="1 2" key="2">
    <citation type="journal article" date="2017" name="Genome Biol. Evol.">
        <title>Trajectories and Drivers of Genome Evolution in Surface-Associated Marine Phaeobacter.</title>
        <authorList>
            <person name="Freese H.M."/>
            <person name="Sikorski J."/>
            <person name="Bunk B."/>
            <person name="Scheuner C."/>
            <person name="Meier-Kolthoff J.P."/>
            <person name="Sproer C."/>
            <person name="Gram L."/>
            <person name="Overmann J."/>
        </authorList>
    </citation>
    <scope>NUCLEOTIDE SEQUENCE [LARGE SCALE GENOMIC DNA]</scope>
    <source>
        <strain evidence="1 2">P36</strain>
    </source>
</reference>
<evidence type="ECO:0000313" key="1">
    <source>
        <dbReference type="EMBL" id="ATG37147.1"/>
    </source>
</evidence>
<dbReference type="EMBL" id="CP010643">
    <property type="protein sequence ID" value="ATG37147.1"/>
    <property type="molecule type" value="Genomic_DNA"/>
</dbReference>
<accession>A0ABN5DI40</accession>
<evidence type="ECO:0008006" key="3">
    <source>
        <dbReference type="Google" id="ProtNLM"/>
    </source>
</evidence>
<dbReference type="Gene3D" id="3.30.310.70">
    <property type="entry name" value="TT1751-like domain"/>
    <property type="match status" value="1"/>
</dbReference>
<keyword evidence="2" id="KW-1185">Reference proteome</keyword>
<organism evidence="1 2">
    <name type="scientific">Phaeobacter piscinae</name>
    <dbReference type="NCBI Taxonomy" id="1580596"/>
    <lineage>
        <taxon>Bacteria</taxon>
        <taxon>Pseudomonadati</taxon>
        <taxon>Pseudomonadota</taxon>
        <taxon>Alphaproteobacteria</taxon>
        <taxon>Rhodobacterales</taxon>
        <taxon>Roseobacteraceae</taxon>
        <taxon>Phaeobacter</taxon>
    </lineage>
</organism>
<sequence>MTKTPAIRTTGRHIGRHIFTLSGAAAVVTVTGLSAMAEQSEDTHMVSYQTNLSFDDVTFGLESAITDRGLVVDHVSHVGEMLERTRADVGSDIVLFEQAEVYSFCSASLSRNVMEANPMNITFCPYDIFVAQQPGSDITTIGFRAFPEGEMQLIQTLLNDIVLEAIEE</sequence>
<evidence type="ECO:0000313" key="2">
    <source>
        <dbReference type="Proteomes" id="UP000218891"/>
    </source>
</evidence>
<dbReference type="SUPFAM" id="SSF103247">
    <property type="entry name" value="TT1751-like"/>
    <property type="match status" value="1"/>
</dbReference>
<reference evidence="1 2" key="4">
    <citation type="journal article" date="2018" name="Environ. Microbiol. Rep.">
        <title>Phylogenetic distribution of roseobacticides in the Roseobacter group and their effect on microalgae.</title>
        <authorList>
            <person name="Sonnenschein E.C."/>
            <person name="Phippen C.B."/>
            <person name="Bentzon-Tilia M."/>
            <person name="Rasmussen S.A."/>
            <person name="Nielsen K.F."/>
            <person name="Gram L."/>
        </authorList>
    </citation>
    <scope>NUCLEOTIDE SEQUENCE [LARGE SCALE GENOMIC DNA]</scope>
    <source>
        <strain evidence="1 2">P36</strain>
    </source>
</reference>
<protein>
    <recommendedName>
        <fullName evidence="3">DUF302 domain-containing protein</fullName>
    </recommendedName>
</protein>
<dbReference type="RefSeq" id="WP_096869571.1">
    <property type="nucleotide sequence ID" value="NZ_CP010643.1"/>
</dbReference>
<gene>
    <name evidence="1" type="ORF">PhaeoP36_03060</name>
</gene>
<dbReference type="Proteomes" id="UP000218891">
    <property type="component" value="Chromosome"/>
</dbReference>
<proteinExistence type="predicted"/>